<dbReference type="InterPro" id="IPR010359">
    <property type="entry name" value="IrrE_HExxH"/>
</dbReference>
<keyword evidence="7" id="KW-1185">Reference proteome</keyword>
<dbReference type="SUPFAM" id="SSF47413">
    <property type="entry name" value="lambda repressor-like DNA-binding domains"/>
    <property type="match status" value="1"/>
</dbReference>
<reference evidence="6 7" key="1">
    <citation type="submission" date="2019-07" db="EMBL/GenBank/DDBJ databases">
        <title>Whole genome shotgun sequence of Skermanella aerolata NBRC 106429.</title>
        <authorList>
            <person name="Hosoyama A."/>
            <person name="Uohara A."/>
            <person name="Ohji S."/>
            <person name="Ichikawa N."/>
        </authorList>
    </citation>
    <scope>NUCLEOTIDE SEQUENCE [LARGE SCALE GENOMIC DNA]</scope>
    <source>
        <strain evidence="6 7">NBRC 106429</strain>
    </source>
</reference>
<dbReference type="Pfam" id="PF06114">
    <property type="entry name" value="Peptidase_M78"/>
    <property type="match status" value="1"/>
</dbReference>
<accession>A0A512DT10</accession>
<dbReference type="RefSeq" id="WP_044431015.1">
    <property type="nucleotide sequence ID" value="NZ_BJYZ01000015.1"/>
</dbReference>
<dbReference type="InterPro" id="IPR018653">
    <property type="entry name" value="ScfR_C"/>
</dbReference>
<dbReference type="Pfam" id="PF09856">
    <property type="entry name" value="ScfRs"/>
    <property type="match status" value="1"/>
</dbReference>
<feature type="domain" description="HTH cro/C1-type" evidence="5">
    <location>
        <begin position="11"/>
        <end position="65"/>
    </location>
</feature>
<dbReference type="InterPro" id="IPR001387">
    <property type="entry name" value="Cro/C1-type_HTH"/>
</dbReference>
<dbReference type="EMBL" id="BJYZ01000015">
    <property type="protein sequence ID" value="GEO39350.1"/>
    <property type="molecule type" value="Genomic_DNA"/>
</dbReference>
<gene>
    <name evidence="6" type="ORF">SAE02_34980</name>
</gene>
<protein>
    <submittedName>
        <fullName evidence="6">XRE family transcriptional regulator</fullName>
    </submittedName>
</protein>
<dbReference type="PIRSF" id="PIRSF019251">
    <property type="entry name" value="Rv0465c"/>
    <property type="match status" value="1"/>
</dbReference>
<evidence type="ECO:0000256" key="3">
    <source>
        <dbReference type="ARBA" id="ARBA00023125"/>
    </source>
</evidence>
<name>A0A512DT10_9PROT</name>
<evidence type="ECO:0000313" key="7">
    <source>
        <dbReference type="Proteomes" id="UP000321523"/>
    </source>
</evidence>
<dbReference type="PROSITE" id="PS50943">
    <property type="entry name" value="HTH_CROC1"/>
    <property type="match status" value="1"/>
</dbReference>
<dbReference type="CDD" id="cd00093">
    <property type="entry name" value="HTH_XRE"/>
    <property type="match status" value="1"/>
</dbReference>
<dbReference type="GO" id="GO:0005829">
    <property type="term" value="C:cytosol"/>
    <property type="evidence" value="ECO:0007669"/>
    <property type="project" value="TreeGrafter"/>
</dbReference>
<evidence type="ECO:0000256" key="4">
    <source>
        <dbReference type="ARBA" id="ARBA00023163"/>
    </source>
</evidence>
<dbReference type="Pfam" id="PF01381">
    <property type="entry name" value="HTH_3"/>
    <property type="match status" value="1"/>
</dbReference>
<keyword evidence="4" id="KW-0804">Transcription</keyword>
<sequence>MQKKLFLGYKLRRLREQRALTQAALAKQLELSPSYLNQIENNQRPLTLPVLLRIASIFEIDLATFVEDEEARLVSDLREALADPLFTGGAPGTAELRNATAASPELARRTLVLHHAYQKLQERVQSLAETLSSHERGQALAGPQFPYEEVRDYFHYSNNYVGPLDEAAEKLSEQEGFRPADMQVDLMRHLKDKHDVRVKIIADHDGESAMRIYDKASGTLYLSALLSGPSRAFHLAHQIALLGQSDAIEQLIGQANFTTEDAKSICRVGLANYFAGALVMPYRAFATQARAVRHDIEQLQSRFGVSFEQVCHRLSTLQRPGARGVPFYFVRVDMAGNITKRHSATRFHFARFGGACPLWNVHEAFAQPGKILVQLARMPDNVAYICVARSVTKRAGAYLKPTRQFAIGLGCEAAYASEVVYSAGLDTSNADAAVPIGVSCRICERADCQQRAFPPIGSHLTVDEHHRSFVPYLFTQAGEEAGGAGTPNGVVEGVGG</sequence>
<comment type="caution">
    <text evidence="6">The sequence shown here is derived from an EMBL/GenBank/DDBJ whole genome shotgun (WGS) entry which is preliminary data.</text>
</comment>
<organism evidence="6 7">
    <name type="scientific">Skermanella aerolata</name>
    <dbReference type="NCBI Taxonomy" id="393310"/>
    <lineage>
        <taxon>Bacteria</taxon>
        <taxon>Pseudomonadati</taxon>
        <taxon>Pseudomonadota</taxon>
        <taxon>Alphaproteobacteria</taxon>
        <taxon>Rhodospirillales</taxon>
        <taxon>Azospirillaceae</taxon>
        <taxon>Skermanella</taxon>
    </lineage>
</organism>
<evidence type="ECO:0000313" key="6">
    <source>
        <dbReference type="EMBL" id="GEO39350.1"/>
    </source>
</evidence>
<dbReference type="InterPro" id="IPR026281">
    <property type="entry name" value="HTH_RamB"/>
</dbReference>
<proteinExistence type="inferred from homology"/>
<dbReference type="PANTHER" id="PTHR46797:SF23">
    <property type="entry name" value="HTH-TYPE TRANSCRIPTIONAL REGULATOR SUTR"/>
    <property type="match status" value="1"/>
</dbReference>
<dbReference type="InterPro" id="IPR050807">
    <property type="entry name" value="TransReg_Diox_bact_type"/>
</dbReference>
<dbReference type="Gene3D" id="1.10.260.40">
    <property type="entry name" value="lambda repressor-like DNA-binding domains"/>
    <property type="match status" value="1"/>
</dbReference>
<evidence type="ECO:0000256" key="2">
    <source>
        <dbReference type="ARBA" id="ARBA00023015"/>
    </source>
</evidence>
<keyword evidence="3" id="KW-0238">DNA-binding</keyword>
<dbReference type="GO" id="GO:0003700">
    <property type="term" value="F:DNA-binding transcription factor activity"/>
    <property type="evidence" value="ECO:0007669"/>
    <property type="project" value="TreeGrafter"/>
</dbReference>
<evidence type="ECO:0000259" key="5">
    <source>
        <dbReference type="PROSITE" id="PS50943"/>
    </source>
</evidence>
<keyword evidence="2" id="KW-0805">Transcription regulation</keyword>
<comment type="similarity">
    <text evidence="1">Belongs to the short-chain fatty acyl-CoA assimilation regulator (ScfR) family.</text>
</comment>
<dbReference type="Proteomes" id="UP000321523">
    <property type="component" value="Unassembled WGS sequence"/>
</dbReference>
<dbReference type="AlphaFoldDB" id="A0A512DT10"/>
<dbReference type="GO" id="GO:0003677">
    <property type="term" value="F:DNA binding"/>
    <property type="evidence" value="ECO:0007669"/>
    <property type="project" value="UniProtKB-KW"/>
</dbReference>
<dbReference type="InterPro" id="IPR010982">
    <property type="entry name" value="Lambda_DNA-bd_dom_sf"/>
</dbReference>
<dbReference type="PANTHER" id="PTHR46797">
    <property type="entry name" value="HTH-TYPE TRANSCRIPTIONAL REGULATOR"/>
    <property type="match status" value="1"/>
</dbReference>
<evidence type="ECO:0000256" key="1">
    <source>
        <dbReference type="ARBA" id="ARBA00007227"/>
    </source>
</evidence>
<dbReference type="SMART" id="SM00530">
    <property type="entry name" value="HTH_XRE"/>
    <property type="match status" value="1"/>
</dbReference>
<dbReference type="OrthoDB" id="1123084at2"/>